<dbReference type="RefSeq" id="WP_120107667.1">
    <property type="nucleotide sequence ID" value="NZ_QXQB01000001.1"/>
</dbReference>
<sequence length="110" mass="12172">MPIHGEKRGRTVKVGLGVILAAIIVLVVTNPGASGDAKYKAWLEKKHGIYCTYDPIQMVTCVQAGQDLDWQSSAVTNAGLYTTYKEHYRKQDGESVNIHAFGILNVYFNK</sequence>
<protein>
    <recommendedName>
        <fullName evidence="4">DUF4359 domain-containing protein</fullName>
    </recommendedName>
</protein>
<dbReference type="AlphaFoldDB" id="A0A3A6Q1E2"/>
<organism evidence="2 3">
    <name type="scientific">Paenibacillus pinisoli</name>
    <dbReference type="NCBI Taxonomy" id="1276110"/>
    <lineage>
        <taxon>Bacteria</taxon>
        <taxon>Bacillati</taxon>
        <taxon>Bacillota</taxon>
        <taxon>Bacilli</taxon>
        <taxon>Bacillales</taxon>
        <taxon>Paenibacillaceae</taxon>
        <taxon>Paenibacillus</taxon>
    </lineage>
</organism>
<proteinExistence type="predicted"/>
<gene>
    <name evidence="2" type="ORF">D3P09_04840</name>
</gene>
<dbReference type="Proteomes" id="UP000267798">
    <property type="component" value="Unassembled WGS sequence"/>
</dbReference>
<evidence type="ECO:0000256" key="1">
    <source>
        <dbReference type="SAM" id="Phobius"/>
    </source>
</evidence>
<accession>A0A3A6Q1E2</accession>
<keyword evidence="1" id="KW-1133">Transmembrane helix</keyword>
<dbReference type="EMBL" id="QXQB01000001">
    <property type="protein sequence ID" value="RJX41313.1"/>
    <property type="molecule type" value="Genomic_DNA"/>
</dbReference>
<name>A0A3A6Q1E2_9BACL</name>
<keyword evidence="1" id="KW-0812">Transmembrane</keyword>
<reference evidence="2 3" key="1">
    <citation type="submission" date="2018-09" db="EMBL/GenBank/DDBJ databases">
        <title>Paenibacillus aracenensis nov. sp. isolated from a cave in southern Spain.</title>
        <authorList>
            <person name="Jurado V."/>
            <person name="Gutierrez-Patricio S."/>
            <person name="Gonzalez-Pimentel J.L."/>
            <person name="Miller A.Z."/>
            <person name="Laiz L."/>
            <person name="Saiz-Jimenez C."/>
        </authorList>
    </citation>
    <scope>NUCLEOTIDE SEQUENCE [LARGE SCALE GENOMIC DNA]</scope>
    <source>
        <strain evidence="2 3">JCM 19203</strain>
    </source>
</reference>
<dbReference type="OrthoDB" id="2628846at2"/>
<evidence type="ECO:0000313" key="3">
    <source>
        <dbReference type="Proteomes" id="UP000267798"/>
    </source>
</evidence>
<keyword evidence="3" id="KW-1185">Reference proteome</keyword>
<keyword evidence="1" id="KW-0472">Membrane</keyword>
<comment type="caution">
    <text evidence="2">The sequence shown here is derived from an EMBL/GenBank/DDBJ whole genome shotgun (WGS) entry which is preliminary data.</text>
</comment>
<evidence type="ECO:0008006" key="4">
    <source>
        <dbReference type="Google" id="ProtNLM"/>
    </source>
</evidence>
<evidence type="ECO:0000313" key="2">
    <source>
        <dbReference type="EMBL" id="RJX41313.1"/>
    </source>
</evidence>
<feature type="transmembrane region" description="Helical" evidence="1">
    <location>
        <begin position="12"/>
        <end position="29"/>
    </location>
</feature>